<comment type="catalytic activity">
    <reaction evidence="11">
        <text>Fe(II)-heme o + 2 A + H2O = Fe(II)-heme a + 2 AH2</text>
        <dbReference type="Rhea" id="RHEA:63388"/>
        <dbReference type="ChEBI" id="CHEBI:13193"/>
        <dbReference type="ChEBI" id="CHEBI:15377"/>
        <dbReference type="ChEBI" id="CHEBI:17499"/>
        <dbReference type="ChEBI" id="CHEBI:60530"/>
        <dbReference type="ChEBI" id="CHEBI:61715"/>
        <dbReference type="EC" id="1.17.99.9"/>
    </reaction>
    <physiologicalReaction direction="left-to-right" evidence="11">
        <dbReference type="Rhea" id="RHEA:63389"/>
    </physiologicalReaction>
</comment>
<proteinExistence type="inferred from homology"/>
<feature type="transmembrane region" description="Helical" evidence="12">
    <location>
        <begin position="155"/>
        <end position="173"/>
    </location>
</feature>
<evidence type="ECO:0000256" key="12">
    <source>
        <dbReference type="SAM" id="Phobius"/>
    </source>
</evidence>
<feature type="transmembrane region" description="Helical" evidence="12">
    <location>
        <begin position="193"/>
        <end position="215"/>
    </location>
</feature>
<sequence>MARGAGGVGATRQRLTTAGGAVMRTMRAMQSLAGSQGSKAVRNWLGVTSGLVYGMVVLGGVTRLTESGLSMTTWSVTGSLPPSTDEEWAAEFAKYQDSPEYEILNKGMTVDEFKRIFYFEYSHRMLGRLIGAAFVLPMGYFWARGVLTTPLKKALLAIGAMIGGQGLLGWYMVKSGLKDEFDASGNAPPRVSQYRLAAHLSSALAIYSAMLWTMFNVGTTGSPPLNAAQLAPRALSVLRNKSTALLGVLGVTIVSGAFVAGLDAGLVYNEFPLMGGSIIPSDIVRDDLPLWRNVFENDVMVQFNHRLLGLTTASGVLAMWAYASRLPLPRPAKIATNAAAALVVAQASLGISTLLMFVPVKLAAMHQAGSVALLSSLLWLLHVLRRVRI</sequence>
<dbReference type="InterPro" id="IPR023754">
    <property type="entry name" value="HemeA_Synthase_type2"/>
</dbReference>
<dbReference type="GO" id="GO:0120547">
    <property type="term" value="F:heme A synthase activity"/>
    <property type="evidence" value="ECO:0007669"/>
    <property type="project" value="UniProtKB-EC"/>
</dbReference>
<name>A0A0L0DHY4_THETB</name>
<evidence type="ECO:0000256" key="7">
    <source>
        <dbReference type="ARBA" id="ARBA00023004"/>
    </source>
</evidence>
<keyword evidence="5 12" id="KW-1133">Transmembrane helix</keyword>
<evidence type="ECO:0000256" key="6">
    <source>
        <dbReference type="ARBA" id="ARBA00023002"/>
    </source>
</evidence>
<feature type="transmembrane region" description="Helical" evidence="12">
    <location>
        <begin position="364"/>
        <end position="384"/>
    </location>
</feature>
<comment type="subcellular location">
    <subcellularLocation>
        <location evidence="2">Membrane</location>
        <topology evidence="2">Multi-pass membrane protein</topology>
    </subcellularLocation>
</comment>
<dbReference type="AlphaFoldDB" id="A0A0L0DHY4"/>
<keyword evidence="4" id="KW-0479">Metal-binding</keyword>
<evidence type="ECO:0000313" key="13">
    <source>
        <dbReference type="EMBL" id="KNC50913.1"/>
    </source>
</evidence>
<feature type="transmembrane region" description="Helical" evidence="12">
    <location>
        <begin position="303"/>
        <end position="322"/>
    </location>
</feature>
<gene>
    <name evidence="13" type="ORF">AMSG_07155</name>
</gene>
<dbReference type="GO" id="GO:0006784">
    <property type="term" value="P:heme A biosynthetic process"/>
    <property type="evidence" value="ECO:0007669"/>
    <property type="project" value="InterPro"/>
</dbReference>
<evidence type="ECO:0000256" key="4">
    <source>
        <dbReference type="ARBA" id="ARBA00022723"/>
    </source>
</evidence>
<dbReference type="GO" id="GO:0005743">
    <property type="term" value="C:mitochondrial inner membrane"/>
    <property type="evidence" value="ECO:0007669"/>
    <property type="project" value="TreeGrafter"/>
</dbReference>
<evidence type="ECO:0000313" key="14">
    <source>
        <dbReference type="Proteomes" id="UP000054408"/>
    </source>
</evidence>
<dbReference type="HAMAP" id="MF_01665">
    <property type="entry name" value="HemeA_synth_type2"/>
    <property type="match status" value="1"/>
</dbReference>
<comment type="pathway">
    <text evidence="10">Porphyrin-containing compound metabolism; heme A biosynthesis; heme A from heme O: step 1/1.</text>
</comment>
<feature type="transmembrane region" description="Helical" evidence="12">
    <location>
        <begin position="243"/>
        <end position="268"/>
    </location>
</feature>
<organism evidence="13 14">
    <name type="scientific">Thecamonas trahens ATCC 50062</name>
    <dbReference type="NCBI Taxonomy" id="461836"/>
    <lineage>
        <taxon>Eukaryota</taxon>
        <taxon>Apusozoa</taxon>
        <taxon>Apusomonadida</taxon>
        <taxon>Apusomonadidae</taxon>
        <taxon>Thecamonas</taxon>
    </lineage>
</organism>
<comment type="cofactor">
    <cofactor evidence="1">
        <name>heme b</name>
        <dbReference type="ChEBI" id="CHEBI:60344"/>
    </cofactor>
</comment>
<dbReference type="GeneID" id="25566143"/>
<evidence type="ECO:0000256" key="1">
    <source>
        <dbReference type="ARBA" id="ARBA00001970"/>
    </source>
</evidence>
<evidence type="ECO:0000256" key="5">
    <source>
        <dbReference type="ARBA" id="ARBA00022989"/>
    </source>
</evidence>
<keyword evidence="8" id="KW-0350">Heme biosynthesis</keyword>
<keyword evidence="6" id="KW-0560">Oxidoreductase</keyword>
<dbReference type="GO" id="GO:0016653">
    <property type="term" value="F:oxidoreductase activity, acting on NAD(P)H, heme protein as acceptor"/>
    <property type="evidence" value="ECO:0007669"/>
    <property type="project" value="TreeGrafter"/>
</dbReference>
<dbReference type="PANTHER" id="PTHR23289">
    <property type="entry name" value="CYTOCHROME C OXIDASE ASSEMBLY PROTEIN COX15"/>
    <property type="match status" value="1"/>
</dbReference>
<dbReference type="InterPro" id="IPR003780">
    <property type="entry name" value="COX15/CtaA_fam"/>
</dbReference>
<keyword evidence="7" id="KW-0408">Iron</keyword>
<keyword evidence="9 12" id="KW-0472">Membrane</keyword>
<dbReference type="Pfam" id="PF02628">
    <property type="entry name" value="COX15-CtaA"/>
    <property type="match status" value="1"/>
</dbReference>
<keyword evidence="3 12" id="KW-0812">Transmembrane</keyword>
<evidence type="ECO:0000256" key="2">
    <source>
        <dbReference type="ARBA" id="ARBA00004141"/>
    </source>
</evidence>
<feature type="transmembrane region" description="Helical" evidence="12">
    <location>
        <begin position="334"/>
        <end position="358"/>
    </location>
</feature>
<dbReference type="PANTHER" id="PTHR23289:SF2">
    <property type="entry name" value="CYTOCHROME C OXIDASE ASSEMBLY PROTEIN COX15 HOMOLOG"/>
    <property type="match status" value="1"/>
</dbReference>
<dbReference type="OrthoDB" id="1726137at2759"/>
<accession>A0A0L0DHY4</accession>
<dbReference type="Proteomes" id="UP000054408">
    <property type="component" value="Unassembled WGS sequence"/>
</dbReference>
<evidence type="ECO:0000256" key="8">
    <source>
        <dbReference type="ARBA" id="ARBA00023133"/>
    </source>
</evidence>
<evidence type="ECO:0000256" key="10">
    <source>
        <dbReference type="ARBA" id="ARBA00044501"/>
    </source>
</evidence>
<evidence type="ECO:0000256" key="11">
    <source>
        <dbReference type="ARBA" id="ARBA00048044"/>
    </source>
</evidence>
<dbReference type="STRING" id="461836.A0A0L0DHY4"/>
<dbReference type="RefSeq" id="XP_013756613.1">
    <property type="nucleotide sequence ID" value="XM_013901159.1"/>
</dbReference>
<dbReference type="EMBL" id="GL349463">
    <property type="protein sequence ID" value="KNC50913.1"/>
    <property type="molecule type" value="Genomic_DNA"/>
</dbReference>
<evidence type="ECO:0000256" key="3">
    <source>
        <dbReference type="ARBA" id="ARBA00022692"/>
    </source>
</evidence>
<evidence type="ECO:0000256" key="9">
    <source>
        <dbReference type="ARBA" id="ARBA00023136"/>
    </source>
</evidence>
<feature type="transmembrane region" description="Helical" evidence="12">
    <location>
        <begin position="125"/>
        <end position="143"/>
    </location>
</feature>
<feature type="transmembrane region" description="Helical" evidence="12">
    <location>
        <begin position="44"/>
        <end position="64"/>
    </location>
</feature>
<reference evidence="13 14" key="1">
    <citation type="submission" date="2010-05" db="EMBL/GenBank/DDBJ databases">
        <title>The Genome Sequence of Thecamonas trahens ATCC 50062.</title>
        <authorList>
            <consortium name="The Broad Institute Genome Sequencing Platform"/>
            <person name="Russ C."/>
            <person name="Cuomo C."/>
            <person name="Shea T."/>
            <person name="Young S.K."/>
            <person name="Zeng Q."/>
            <person name="Koehrsen M."/>
            <person name="Haas B."/>
            <person name="Borodovsky M."/>
            <person name="Guigo R."/>
            <person name="Alvarado L."/>
            <person name="Berlin A."/>
            <person name="Bochicchio J."/>
            <person name="Borenstein D."/>
            <person name="Chapman S."/>
            <person name="Chen Z."/>
            <person name="Freedman E."/>
            <person name="Gellesch M."/>
            <person name="Goldberg J."/>
            <person name="Griggs A."/>
            <person name="Gujja S."/>
            <person name="Heilman E."/>
            <person name="Heiman D."/>
            <person name="Hepburn T."/>
            <person name="Howarth C."/>
            <person name="Jen D."/>
            <person name="Larson L."/>
            <person name="Mehta T."/>
            <person name="Park D."/>
            <person name="Pearson M."/>
            <person name="Roberts A."/>
            <person name="Saif S."/>
            <person name="Shenoy N."/>
            <person name="Sisk P."/>
            <person name="Stolte C."/>
            <person name="Sykes S."/>
            <person name="Thomson T."/>
            <person name="Walk T."/>
            <person name="White J."/>
            <person name="Yandava C."/>
            <person name="Burger G."/>
            <person name="Gray M.W."/>
            <person name="Holland P.W.H."/>
            <person name="King N."/>
            <person name="Lang F.B.F."/>
            <person name="Roger A.J."/>
            <person name="Ruiz-Trillo I."/>
            <person name="Lander E."/>
            <person name="Nusbaum C."/>
        </authorList>
    </citation>
    <scope>NUCLEOTIDE SEQUENCE [LARGE SCALE GENOMIC DNA]</scope>
    <source>
        <strain evidence="13 14">ATCC 50062</strain>
    </source>
</reference>
<dbReference type="GO" id="GO:0046872">
    <property type="term" value="F:metal ion binding"/>
    <property type="evidence" value="ECO:0007669"/>
    <property type="project" value="UniProtKB-KW"/>
</dbReference>
<dbReference type="eggNOG" id="KOG2725">
    <property type="taxonomic scope" value="Eukaryota"/>
</dbReference>
<keyword evidence="14" id="KW-1185">Reference proteome</keyword>
<dbReference type="OMA" id="AFVCYSW"/>
<protein>
    <submittedName>
        <fullName evidence="13">Cox15 protein</fullName>
    </submittedName>
</protein>